<comment type="caution">
    <text evidence="6">The sequence shown here is derived from an EMBL/GenBank/DDBJ whole genome shotgun (WGS) entry which is preliminary data.</text>
</comment>
<gene>
    <name evidence="6" type="ORF">Plec18167_003579</name>
</gene>
<name>A0ABR3XZN7_9EURO</name>
<sequence length="197" mass="22593">MAYFTRFPSDDFAPLFRLLDDYDSHRASRPKNSQQQQVTPVRTFAPKFDVREAKEGYYLDGELPGVNQKDVEIEFSDPETLVIKGRSEREYTKTNVDENQKQIEGHKAHQPTVEDDEENAESNAVTKSDKPSDKQVSNQQPQYKYWASERSIGEFQRTFTFPTRVDQDNVKASLKNGILSIFVPKAAAPTAKKIRVE</sequence>
<evidence type="ECO:0000259" key="5">
    <source>
        <dbReference type="PROSITE" id="PS01031"/>
    </source>
</evidence>
<proteinExistence type="inferred from homology"/>
<dbReference type="InterPro" id="IPR031107">
    <property type="entry name" value="Small_HSP"/>
</dbReference>
<feature type="compositionally biased region" description="Basic and acidic residues" evidence="4">
    <location>
        <begin position="85"/>
        <end position="107"/>
    </location>
</feature>
<dbReference type="Proteomes" id="UP001583193">
    <property type="component" value="Unassembled WGS sequence"/>
</dbReference>
<reference evidence="6 7" key="1">
    <citation type="journal article" date="2024" name="IMA Fungus">
        <title>IMA Genome - F19 : A genome assembly and annotation guide to empower mycologists, including annotated draft genome sequences of Ceratocystis pirilliformis, Diaporthe australafricana, Fusarium ophioides, Paecilomyces lecythidis, and Sporothrix stenoceras.</title>
        <authorList>
            <person name="Aylward J."/>
            <person name="Wilson A.M."/>
            <person name="Visagie C.M."/>
            <person name="Spraker J."/>
            <person name="Barnes I."/>
            <person name="Buitendag C."/>
            <person name="Ceriani C."/>
            <person name="Del Mar Angel L."/>
            <person name="du Plessis D."/>
            <person name="Fuchs T."/>
            <person name="Gasser K."/>
            <person name="Kramer D."/>
            <person name="Li W."/>
            <person name="Munsamy K."/>
            <person name="Piso A."/>
            <person name="Price J.L."/>
            <person name="Sonnekus B."/>
            <person name="Thomas C."/>
            <person name="van der Nest A."/>
            <person name="van Dijk A."/>
            <person name="van Heerden A."/>
            <person name="van Vuuren N."/>
            <person name="Yilmaz N."/>
            <person name="Duong T.A."/>
            <person name="van der Merwe N.A."/>
            <person name="Wingfield M.J."/>
            <person name="Wingfield B.D."/>
        </authorList>
    </citation>
    <scope>NUCLEOTIDE SEQUENCE [LARGE SCALE GENOMIC DNA]</scope>
    <source>
        <strain evidence="6 7">CMW 18167</strain>
    </source>
</reference>
<feature type="region of interest" description="Disordered" evidence="4">
    <location>
        <begin position="25"/>
        <end position="44"/>
    </location>
</feature>
<keyword evidence="7" id="KW-1185">Reference proteome</keyword>
<dbReference type="CDD" id="cd06464">
    <property type="entry name" value="ACD_sHsps-like"/>
    <property type="match status" value="1"/>
</dbReference>
<evidence type="ECO:0000256" key="3">
    <source>
        <dbReference type="RuleBase" id="RU003616"/>
    </source>
</evidence>
<dbReference type="Gene3D" id="2.60.40.790">
    <property type="match status" value="1"/>
</dbReference>
<feature type="domain" description="SHSP" evidence="5">
    <location>
        <begin position="39"/>
        <end position="197"/>
    </location>
</feature>
<comment type="similarity">
    <text evidence="2 3">Belongs to the small heat shock protein (HSP20) family.</text>
</comment>
<feature type="compositionally biased region" description="Polar residues" evidence="4">
    <location>
        <begin position="30"/>
        <end position="40"/>
    </location>
</feature>
<keyword evidence="1" id="KW-0346">Stress response</keyword>
<dbReference type="SUPFAM" id="SSF49764">
    <property type="entry name" value="HSP20-like chaperones"/>
    <property type="match status" value="1"/>
</dbReference>
<evidence type="ECO:0000256" key="4">
    <source>
        <dbReference type="SAM" id="MobiDB-lite"/>
    </source>
</evidence>
<dbReference type="EMBL" id="JAVDPF010000008">
    <property type="protein sequence ID" value="KAL1881038.1"/>
    <property type="molecule type" value="Genomic_DNA"/>
</dbReference>
<dbReference type="InterPro" id="IPR008978">
    <property type="entry name" value="HSP20-like_chaperone"/>
</dbReference>
<dbReference type="Pfam" id="PF00011">
    <property type="entry name" value="HSP20"/>
    <property type="match status" value="1"/>
</dbReference>
<evidence type="ECO:0000313" key="7">
    <source>
        <dbReference type="Proteomes" id="UP001583193"/>
    </source>
</evidence>
<dbReference type="InterPro" id="IPR002068">
    <property type="entry name" value="A-crystallin/Hsp20_dom"/>
</dbReference>
<evidence type="ECO:0000256" key="1">
    <source>
        <dbReference type="ARBA" id="ARBA00023016"/>
    </source>
</evidence>
<organism evidence="6 7">
    <name type="scientific">Paecilomyces lecythidis</name>
    <dbReference type="NCBI Taxonomy" id="3004212"/>
    <lineage>
        <taxon>Eukaryota</taxon>
        <taxon>Fungi</taxon>
        <taxon>Dikarya</taxon>
        <taxon>Ascomycota</taxon>
        <taxon>Pezizomycotina</taxon>
        <taxon>Eurotiomycetes</taxon>
        <taxon>Eurotiomycetidae</taxon>
        <taxon>Eurotiales</taxon>
        <taxon>Thermoascaceae</taxon>
        <taxon>Paecilomyces</taxon>
    </lineage>
</organism>
<evidence type="ECO:0000313" key="6">
    <source>
        <dbReference type="EMBL" id="KAL1881038.1"/>
    </source>
</evidence>
<protein>
    <recommendedName>
        <fullName evidence="5">SHSP domain-containing protein</fullName>
    </recommendedName>
</protein>
<accession>A0ABR3XZN7</accession>
<feature type="region of interest" description="Disordered" evidence="4">
    <location>
        <begin position="84"/>
        <end position="141"/>
    </location>
</feature>
<evidence type="ECO:0000256" key="2">
    <source>
        <dbReference type="PROSITE-ProRule" id="PRU00285"/>
    </source>
</evidence>
<dbReference type="PANTHER" id="PTHR11527">
    <property type="entry name" value="HEAT-SHOCK PROTEIN 20 FAMILY MEMBER"/>
    <property type="match status" value="1"/>
</dbReference>
<dbReference type="PROSITE" id="PS01031">
    <property type="entry name" value="SHSP"/>
    <property type="match status" value="1"/>
</dbReference>